<comment type="caution">
    <text evidence="2">The sequence shown here is derived from an EMBL/GenBank/DDBJ whole genome shotgun (WGS) entry which is preliminary data.</text>
</comment>
<evidence type="ECO:0000313" key="2">
    <source>
        <dbReference type="EMBL" id="OWM70431.1"/>
    </source>
</evidence>
<evidence type="ECO:0000313" key="3">
    <source>
        <dbReference type="Proteomes" id="UP000197138"/>
    </source>
</evidence>
<organism evidence="2 3">
    <name type="scientific">Punica granatum</name>
    <name type="common">Pomegranate</name>
    <dbReference type="NCBI Taxonomy" id="22663"/>
    <lineage>
        <taxon>Eukaryota</taxon>
        <taxon>Viridiplantae</taxon>
        <taxon>Streptophyta</taxon>
        <taxon>Embryophyta</taxon>
        <taxon>Tracheophyta</taxon>
        <taxon>Spermatophyta</taxon>
        <taxon>Magnoliopsida</taxon>
        <taxon>eudicotyledons</taxon>
        <taxon>Gunneridae</taxon>
        <taxon>Pentapetalae</taxon>
        <taxon>rosids</taxon>
        <taxon>malvids</taxon>
        <taxon>Myrtales</taxon>
        <taxon>Lythraceae</taxon>
        <taxon>Punica</taxon>
    </lineage>
</organism>
<feature type="region of interest" description="Disordered" evidence="1">
    <location>
        <begin position="80"/>
        <end position="111"/>
    </location>
</feature>
<proteinExistence type="predicted"/>
<dbReference type="Proteomes" id="UP000197138">
    <property type="component" value="Unassembled WGS sequence"/>
</dbReference>
<sequence length="111" mass="11636">MLSGQRMEKGIYLTQSTRDNRLQPNKAIGGQRSVLCASEESGWRGMTGNGMLYSCGCRVGWVGEGGHSAEEGQAAAQEMEEGVGVEGPGAVPVAEPADTERMEGESAETGE</sequence>
<gene>
    <name evidence="2" type="ORF">CDL15_Pgr011907</name>
</gene>
<name>A0A218WE05_PUNGR</name>
<evidence type="ECO:0000256" key="1">
    <source>
        <dbReference type="SAM" id="MobiDB-lite"/>
    </source>
</evidence>
<feature type="region of interest" description="Disordered" evidence="1">
    <location>
        <begin position="1"/>
        <end position="25"/>
    </location>
</feature>
<protein>
    <submittedName>
        <fullName evidence="2">Uncharacterized protein</fullName>
    </submittedName>
</protein>
<reference evidence="3" key="1">
    <citation type="journal article" date="2017" name="Plant J.">
        <title>The pomegranate (Punica granatum L.) genome and the genomics of punicalagin biosynthesis.</title>
        <authorList>
            <person name="Qin G."/>
            <person name="Xu C."/>
            <person name="Ming R."/>
            <person name="Tang H."/>
            <person name="Guyot R."/>
            <person name="Kramer E.M."/>
            <person name="Hu Y."/>
            <person name="Yi X."/>
            <person name="Qi Y."/>
            <person name="Xu X."/>
            <person name="Gao Z."/>
            <person name="Pan H."/>
            <person name="Jian J."/>
            <person name="Tian Y."/>
            <person name="Yue Z."/>
            <person name="Xu Y."/>
        </authorList>
    </citation>
    <scope>NUCLEOTIDE SEQUENCE [LARGE SCALE GENOMIC DNA]</scope>
    <source>
        <strain evidence="3">cv. Dabenzi</strain>
    </source>
</reference>
<dbReference type="EMBL" id="MTKT01004619">
    <property type="protein sequence ID" value="OWM70431.1"/>
    <property type="molecule type" value="Genomic_DNA"/>
</dbReference>
<dbReference type="AlphaFoldDB" id="A0A218WE05"/>
<accession>A0A218WE05</accession>